<keyword evidence="3" id="KW-0687">Ribonucleoprotein</keyword>
<dbReference type="Proteomes" id="UP000594260">
    <property type="component" value="Unplaced"/>
</dbReference>
<dbReference type="PANTHER" id="PTHR24088">
    <property type="entry name" value="28S RIBOSOMAL PROTEIN S17, MITOCHONDRIAL"/>
    <property type="match status" value="1"/>
</dbReference>
<dbReference type="GO" id="GO:0005763">
    <property type="term" value="C:mitochondrial small ribosomal subunit"/>
    <property type="evidence" value="ECO:0007669"/>
    <property type="project" value="InterPro"/>
</dbReference>
<dbReference type="InterPro" id="IPR012340">
    <property type="entry name" value="NA-bd_OB-fold"/>
</dbReference>
<organism evidence="4 5">
    <name type="scientific">Varroa destructor</name>
    <name type="common">Honeybee mite</name>
    <dbReference type="NCBI Taxonomy" id="109461"/>
    <lineage>
        <taxon>Eukaryota</taxon>
        <taxon>Metazoa</taxon>
        <taxon>Ecdysozoa</taxon>
        <taxon>Arthropoda</taxon>
        <taxon>Chelicerata</taxon>
        <taxon>Arachnida</taxon>
        <taxon>Acari</taxon>
        <taxon>Parasitiformes</taxon>
        <taxon>Mesostigmata</taxon>
        <taxon>Gamasina</taxon>
        <taxon>Dermanyssoidea</taxon>
        <taxon>Varroidae</taxon>
        <taxon>Varroa</taxon>
    </lineage>
</organism>
<dbReference type="InterPro" id="IPR039193">
    <property type="entry name" value="Ribosomal_uS17m_metazoa"/>
</dbReference>
<evidence type="ECO:0000313" key="4">
    <source>
        <dbReference type="EnsemblMetazoa" id="XP_022644637"/>
    </source>
</evidence>
<dbReference type="AlphaFoldDB" id="A0A7M7M399"/>
<evidence type="ECO:0000256" key="2">
    <source>
        <dbReference type="ARBA" id="ARBA00022980"/>
    </source>
</evidence>
<dbReference type="GO" id="GO:0003735">
    <property type="term" value="F:structural constituent of ribosome"/>
    <property type="evidence" value="ECO:0007669"/>
    <property type="project" value="InterPro"/>
</dbReference>
<dbReference type="RefSeq" id="XP_022644637.1">
    <property type="nucleotide sequence ID" value="XM_022788902.1"/>
</dbReference>
<keyword evidence="2" id="KW-0689">Ribosomal protein</keyword>
<proteinExistence type="inferred from homology"/>
<sequence length="137" mass="15724">MTLQTKMMLGKVIAATTKKVCTVNVPYFFFDTYVKAHYKHRAEFETFDENEKCQPGDWVIIEELPERMSLKVNHRIKKTVFTNGNIIDPLTGKKCVFTDFAEDLDEEAKLFGGLGFTELRRIGLEQLKSKKLAAEAQ</sequence>
<dbReference type="KEGG" id="vde:111243402"/>
<dbReference type="InterPro" id="IPR000266">
    <property type="entry name" value="Ribosomal_uS17"/>
</dbReference>
<evidence type="ECO:0000256" key="3">
    <source>
        <dbReference type="ARBA" id="ARBA00023274"/>
    </source>
</evidence>
<dbReference type="GO" id="GO:0032543">
    <property type="term" value="P:mitochondrial translation"/>
    <property type="evidence" value="ECO:0007669"/>
    <property type="project" value="TreeGrafter"/>
</dbReference>
<dbReference type="GeneID" id="111243402"/>
<reference evidence="4" key="1">
    <citation type="submission" date="2021-01" db="UniProtKB">
        <authorList>
            <consortium name="EnsemblMetazoa"/>
        </authorList>
    </citation>
    <scope>IDENTIFICATION</scope>
</reference>
<protein>
    <recommendedName>
        <fullName evidence="6">Mitochondrial ribosomal protein S17</fullName>
    </recommendedName>
</protein>
<dbReference type="OMA" id="TVHAKWI"/>
<dbReference type="EnsemblMetazoa" id="XM_022788902">
    <property type="protein sequence ID" value="XP_022644637"/>
    <property type="gene ID" value="LOC111243402"/>
</dbReference>
<dbReference type="CTD" id="51373"/>
<dbReference type="FunCoup" id="A0A7M7M399">
    <property type="interactions" value="1023"/>
</dbReference>
<dbReference type="PANTHER" id="PTHR24088:SF0">
    <property type="entry name" value="SMALL RIBOSOMAL SUBUNIT PROTEIN US17M"/>
    <property type="match status" value="1"/>
</dbReference>
<evidence type="ECO:0000313" key="5">
    <source>
        <dbReference type="Proteomes" id="UP000594260"/>
    </source>
</evidence>
<dbReference type="InParanoid" id="A0A7M7M399"/>
<dbReference type="OrthoDB" id="274752at2759"/>
<evidence type="ECO:0000256" key="1">
    <source>
        <dbReference type="ARBA" id="ARBA00010254"/>
    </source>
</evidence>
<dbReference type="Pfam" id="PF00366">
    <property type="entry name" value="Ribosomal_S17"/>
    <property type="match status" value="1"/>
</dbReference>
<comment type="similarity">
    <text evidence="1">Belongs to the universal ribosomal protein uS17 family.</text>
</comment>
<dbReference type="Gene3D" id="2.40.50.140">
    <property type="entry name" value="Nucleic acid-binding proteins"/>
    <property type="match status" value="1"/>
</dbReference>
<evidence type="ECO:0008006" key="6">
    <source>
        <dbReference type="Google" id="ProtNLM"/>
    </source>
</evidence>
<accession>A0A7M7M399</accession>
<name>A0A7M7M399_VARDE</name>
<keyword evidence="5" id="KW-1185">Reference proteome</keyword>
<dbReference type="SUPFAM" id="SSF50249">
    <property type="entry name" value="Nucleic acid-binding proteins"/>
    <property type="match status" value="1"/>
</dbReference>